<evidence type="ECO:0000256" key="2">
    <source>
        <dbReference type="SAM" id="SignalP"/>
    </source>
</evidence>
<keyword evidence="5" id="KW-1185">Reference proteome</keyword>
<name>A0ABZ2YM67_9BACT</name>
<keyword evidence="2" id="KW-0732">Signal</keyword>
<dbReference type="Proteomes" id="UP001485459">
    <property type="component" value="Chromosome"/>
</dbReference>
<sequence>MKQLFSCFFLLLGLAVSAQDTLNYQRKNNLAYRTGEQDAYMRERCVLDVYYPVRKAKLPVVVWFHGGGITGGEKFVPKELMHQGVVVMAVNYRLSPKVSCPAYIEDAAAAVAWAFRHAAEFGGDTGKIYVAGHSAGGYLTAMVGLDKQWLARHQIDANRIAALFPFSSQAITHFTIRNERKIPEIQPIIDAFAPLYHVRADAPPLFLYTGDREKEMMGRYEENAYWARMMRLAGHKHTLLYEFDGYDHGNMPGPAYPLMLQEIRKRK</sequence>
<dbReference type="Gene3D" id="3.40.50.1820">
    <property type="entry name" value="alpha/beta hydrolase"/>
    <property type="match status" value="1"/>
</dbReference>
<dbReference type="RefSeq" id="WP_341835727.1">
    <property type="nucleotide sequence ID" value="NZ_CP149822.1"/>
</dbReference>
<dbReference type="PANTHER" id="PTHR48081">
    <property type="entry name" value="AB HYDROLASE SUPERFAMILY PROTEIN C4A8.06C"/>
    <property type="match status" value="1"/>
</dbReference>
<dbReference type="SUPFAM" id="SSF53474">
    <property type="entry name" value="alpha/beta-Hydrolases"/>
    <property type="match status" value="1"/>
</dbReference>
<evidence type="ECO:0000259" key="3">
    <source>
        <dbReference type="Pfam" id="PF20434"/>
    </source>
</evidence>
<evidence type="ECO:0000256" key="1">
    <source>
        <dbReference type="ARBA" id="ARBA00022801"/>
    </source>
</evidence>
<dbReference type="InterPro" id="IPR050300">
    <property type="entry name" value="GDXG_lipolytic_enzyme"/>
</dbReference>
<dbReference type="Pfam" id="PF20434">
    <property type="entry name" value="BD-FAE"/>
    <property type="match status" value="1"/>
</dbReference>
<gene>
    <name evidence="4" type="ORF">WJU16_23140</name>
</gene>
<dbReference type="EMBL" id="CP149822">
    <property type="protein sequence ID" value="WZN40862.1"/>
    <property type="molecule type" value="Genomic_DNA"/>
</dbReference>
<evidence type="ECO:0000313" key="4">
    <source>
        <dbReference type="EMBL" id="WZN40862.1"/>
    </source>
</evidence>
<feature type="domain" description="BD-FAE-like" evidence="3">
    <location>
        <begin position="47"/>
        <end position="194"/>
    </location>
</feature>
<evidence type="ECO:0000313" key="5">
    <source>
        <dbReference type="Proteomes" id="UP001485459"/>
    </source>
</evidence>
<dbReference type="PANTHER" id="PTHR48081:SF9">
    <property type="entry name" value="CARBOXYLESTERASE"/>
    <property type="match status" value="1"/>
</dbReference>
<dbReference type="InterPro" id="IPR049492">
    <property type="entry name" value="BD-FAE-like_dom"/>
</dbReference>
<keyword evidence="1 4" id="KW-0378">Hydrolase</keyword>
<accession>A0ABZ2YM67</accession>
<dbReference type="GO" id="GO:0016787">
    <property type="term" value="F:hydrolase activity"/>
    <property type="evidence" value="ECO:0007669"/>
    <property type="project" value="UniProtKB-KW"/>
</dbReference>
<feature type="signal peptide" evidence="2">
    <location>
        <begin position="1"/>
        <end position="18"/>
    </location>
</feature>
<organism evidence="4 5">
    <name type="scientific">Chitinophaga pollutisoli</name>
    <dbReference type="NCBI Taxonomy" id="3133966"/>
    <lineage>
        <taxon>Bacteria</taxon>
        <taxon>Pseudomonadati</taxon>
        <taxon>Bacteroidota</taxon>
        <taxon>Chitinophagia</taxon>
        <taxon>Chitinophagales</taxon>
        <taxon>Chitinophagaceae</taxon>
        <taxon>Chitinophaga</taxon>
    </lineage>
</organism>
<protein>
    <submittedName>
        <fullName evidence="4">Alpha/beta hydrolase</fullName>
    </submittedName>
</protein>
<dbReference type="InterPro" id="IPR029058">
    <property type="entry name" value="AB_hydrolase_fold"/>
</dbReference>
<feature type="chain" id="PRO_5045742345" evidence="2">
    <location>
        <begin position="19"/>
        <end position="267"/>
    </location>
</feature>
<proteinExistence type="predicted"/>
<dbReference type="InterPro" id="IPR019826">
    <property type="entry name" value="Carboxylesterase_B_AS"/>
</dbReference>
<reference evidence="5" key="1">
    <citation type="submission" date="2024-03" db="EMBL/GenBank/DDBJ databases">
        <title>Chitinophaga horti sp. nov., isolated from garden soil.</title>
        <authorList>
            <person name="Lee D.S."/>
            <person name="Han D.M."/>
            <person name="Baek J.H."/>
            <person name="Choi D.G."/>
            <person name="Jeon J.H."/>
            <person name="Jeon C.O."/>
        </authorList>
    </citation>
    <scope>NUCLEOTIDE SEQUENCE [LARGE SCALE GENOMIC DNA]</scope>
    <source>
        <strain evidence="5">GPA1</strain>
    </source>
</reference>
<dbReference type="PROSITE" id="PS00122">
    <property type="entry name" value="CARBOXYLESTERASE_B_1"/>
    <property type="match status" value="1"/>
</dbReference>